<accession>A0A7V1PUW4</accession>
<dbReference type="AlphaFoldDB" id="A0A7V1PUW4"/>
<evidence type="ECO:0000259" key="1">
    <source>
        <dbReference type="Pfam" id="PF04389"/>
    </source>
</evidence>
<dbReference type="PANTHER" id="PTHR12147:SF26">
    <property type="entry name" value="PEPTIDASE M28 DOMAIN-CONTAINING PROTEIN"/>
    <property type="match status" value="1"/>
</dbReference>
<dbReference type="SUPFAM" id="SSF53187">
    <property type="entry name" value="Zn-dependent exopeptidases"/>
    <property type="match status" value="1"/>
</dbReference>
<name>A0A7V1PUW4_CALAY</name>
<dbReference type="InterPro" id="IPR045175">
    <property type="entry name" value="M28_fam"/>
</dbReference>
<gene>
    <name evidence="2" type="ORF">ENJ10_04995</name>
</gene>
<dbReference type="Gene3D" id="3.50.30.30">
    <property type="match status" value="1"/>
</dbReference>
<dbReference type="PANTHER" id="PTHR12147">
    <property type="entry name" value="METALLOPEPTIDASE M28 FAMILY MEMBER"/>
    <property type="match status" value="1"/>
</dbReference>
<dbReference type="Gene3D" id="3.40.630.10">
    <property type="entry name" value="Zn peptidases"/>
    <property type="match status" value="1"/>
</dbReference>
<dbReference type="InterPro" id="IPR007484">
    <property type="entry name" value="Peptidase_M28"/>
</dbReference>
<reference evidence="2" key="1">
    <citation type="journal article" date="2020" name="mSystems">
        <title>Genome- and Community-Level Interaction Insights into Carbon Utilization and Element Cycling Functions of Hydrothermarchaeota in Hydrothermal Sediment.</title>
        <authorList>
            <person name="Zhou Z."/>
            <person name="Liu Y."/>
            <person name="Xu W."/>
            <person name="Pan J."/>
            <person name="Luo Z.H."/>
            <person name="Li M."/>
        </authorList>
    </citation>
    <scope>NUCLEOTIDE SEQUENCE [LARGE SCALE GENOMIC DNA]</scope>
    <source>
        <strain evidence="2">HyVt-456</strain>
    </source>
</reference>
<comment type="caution">
    <text evidence="2">The sequence shown here is derived from an EMBL/GenBank/DDBJ whole genome shotgun (WGS) entry which is preliminary data.</text>
</comment>
<organism evidence="2">
    <name type="scientific">Caldithrix abyssi</name>
    <dbReference type="NCBI Taxonomy" id="187145"/>
    <lineage>
        <taxon>Bacteria</taxon>
        <taxon>Pseudomonadati</taxon>
        <taxon>Calditrichota</taxon>
        <taxon>Calditrichia</taxon>
        <taxon>Calditrichales</taxon>
        <taxon>Calditrichaceae</taxon>
        <taxon>Caldithrix</taxon>
    </lineage>
</organism>
<dbReference type="EMBL" id="DRLD01000135">
    <property type="protein sequence ID" value="HED10022.1"/>
    <property type="molecule type" value="Genomic_DNA"/>
</dbReference>
<proteinExistence type="predicted"/>
<dbReference type="Proteomes" id="UP000886005">
    <property type="component" value="Unassembled WGS sequence"/>
</dbReference>
<evidence type="ECO:0000313" key="2">
    <source>
        <dbReference type="EMBL" id="HED10022.1"/>
    </source>
</evidence>
<dbReference type="Pfam" id="PF04389">
    <property type="entry name" value="Peptidase_M28"/>
    <property type="match status" value="1"/>
</dbReference>
<sequence>MSYTVGGDEMIKPVLFVLIPFLLFSQDDMYVNDAKKYVSLLSSEEFKGRGYVQGGHLKAASFIKDEIAGIGLEKISGSRSQEFEVEINALESEPRLSINAVSLRLGLDYVPHELSASGDISSDDILSVEHGLYIPMAGINQYQQSPRGKIVIIDNDLPKEIKKNKQTGRYASEITRIKIARQLGARAVILLQDRLIFGAPYTRLDIPVFRVKKSSLPRPLKNIELEIETDIDDYDTQNVFGLLKGHAVPDSIIMLTAHYDHLGALGDSIYFPGANDNASGVALVLSLAKYFKRNPSKYSLLFVFFSGEEAGLVGSKYFQEHPRISLDKVKFLINFDMAASAENGIMAVGGKDFPAYFNKLKAINDSLAMGKLGRRKNAANSDHYFFIKNGMKGFYLFTKDGKQPYHHINDTYETLEWDDFSHLFKLARIFLREI</sequence>
<dbReference type="GO" id="GO:0008235">
    <property type="term" value="F:metalloexopeptidase activity"/>
    <property type="evidence" value="ECO:0007669"/>
    <property type="project" value="InterPro"/>
</dbReference>
<protein>
    <submittedName>
        <fullName evidence="2">M28 family peptidase</fullName>
    </submittedName>
</protein>
<feature type="domain" description="Peptidase M28" evidence="1">
    <location>
        <begin position="238"/>
        <end position="427"/>
    </location>
</feature>
<dbReference type="GO" id="GO:0006508">
    <property type="term" value="P:proteolysis"/>
    <property type="evidence" value="ECO:0007669"/>
    <property type="project" value="InterPro"/>
</dbReference>